<dbReference type="EMBL" id="CM037155">
    <property type="protein sequence ID" value="KAH7847478.1"/>
    <property type="molecule type" value="Genomic_DNA"/>
</dbReference>
<accession>A0ACB7Y1W0</accession>
<keyword evidence="2" id="KW-1185">Reference proteome</keyword>
<dbReference type="Proteomes" id="UP000828048">
    <property type="component" value="Chromosome 5"/>
</dbReference>
<name>A0ACB7Y1W0_9ERIC</name>
<reference evidence="1 2" key="1">
    <citation type="journal article" date="2021" name="Hortic Res">
        <title>High-quality reference genome and annotation aids understanding of berry development for evergreen blueberry (Vaccinium darrowii).</title>
        <authorList>
            <person name="Yu J."/>
            <person name="Hulse-Kemp A.M."/>
            <person name="Babiker E."/>
            <person name="Staton M."/>
        </authorList>
    </citation>
    <scope>NUCLEOTIDE SEQUENCE [LARGE SCALE GENOMIC DNA]</scope>
    <source>
        <strain evidence="2">cv. NJ 8807/NJ 8810</strain>
        <tissue evidence="1">Young leaf</tissue>
    </source>
</reference>
<evidence type="ECO:0000313" key="1">
    <source>
        <dbReference type="EMBL" id="KAH7847478.1"/>
    </source>
</evidence>
<sequence length="471" mass="53180">MGIGDGEMEDKQRGGEDNGKAIEEEEEEKTTGGDGKVSNQAVVVLPYELLMVEVLARLPAKSLMRFKCLSNLWCSTISQDHSFANAHRARHSPSSRAGLFVTFPDADDSLRCFYTALPGGEDSISVPHQFTTTDCSSKYNGATEVVKNLICLYAGNRSWICNVSTREIRELPSSSDLENAVLFTYFLGFVSSRKEYKLYKVCLVPRFSTSGVIRYYLRNCELLTLGKDASWRRPWSLCNSPKIDLQSGRPSVYIDGSLCYWKSICNLIVFNFEDESFQEIDRPPKASGSIYDERGSLLLQFGGHFALVRVPDRLVNQRLELWKLAWRNGHEQGSCEWINHVIDVPHDFPVGGFSFLGNLALPAGDQMLLAGLLDVSNNMSAVPVYSYDHAKGKFEKFVITKLPWWPPSSQVASICRGHLNKFRVYYFEEDITPLHDLVISNKDSSLTAASCDEEKKKKKKKKKEEEKEKEQ</sequence>
<evidence type="ECO:0000313" key="2">
    <source>
        <dbReference type="Proteomes" id="UP000828048"/>
    </source>
</evidence>
<organism evidence="1 2">
    <name type="scientific">Vaccinium darrowii</name>
    <dbReference type="NCBI Taxonomy" id="229202"/>
    <lineage>
        <taxon>Eukaryota</taxon>
        <taxon>Viridiplantae</taxon>
        <taxon>Streptophyta</taxon>
        <taxon>Embryophyta</taxon>
        <taxon>Tracheophyta</taxon>
        <taxon>Spermatophyta</taxon>
        <taxon>Magnoliopsida</taxon>
        <taxon>eudicotyledons</taxon>
        <taxon>Gunneridae</taxon>
        <taxon>Pentapetalae</taxon>
        <taxon>asterids</taxon>
        <taxon>Ericales</taxon>
        <taxon>Ericaceae</taxon>
        <taxon>Vaccinioideae</taxon>
        <taxon>Vaccinieae</taxon>
        <taxon>Vaccinium</taxon>
    </lineage>
</organism>
<protein>
    <submittedName>
        <fullName evidence="1">Uncharacterized protein</fullName>
    </submittedName>
</protein>
<comment type="caution">
    <text evidence="1">The sequence shown here is derived from an EMBL/GenBank/DDBJ whole genome shotgun (WGS) entry which is preliminary data.</text>
</comment>
<proteinExistence type="predicted"/>
<gene>
    <name evidence="1" type="ORF">Vadar_026503</name>
</gene>